<dbReference type="EMBL" id="CP157962">
    <property type="protein sequence ID" value="XBT97367.1"/>
    <property type="molecule type" value="Genomic_DNA"/>
</dbReference>
<dbReference type="AlphaFoldDB" id="A0AAU7S4J2"/>
<protein>
    <submittedName>
        <fullName evidence="3">ThiF family adenylyltransferase</fullName>
    </submittedName>
</protein>
<feature type="domain" description="Prokaryotic E2 family B" evidence="2">
    <location>
        <begin position="29"/>
        <end position="136"/>
    </location>
</feature>
<accession>A0AAU7S4J2</accession>
<evidence type="ECO:0000313" key="3">
    <source>
        <dbReference type="EMBL" id="XBT97367.1"/>
    </source>
</evidence>
<sequence length="561" mass="60986">MADADDLARLEVHAALGDLGFERDYRRSGRFVYTGTLDRTGLSVPVSIEITDFDFVDYPTIKITPQFALPDRKLPHVLGVDRTVCYYAKGAVILDRYDPAGTVLQCLNKCEDVIRKALGGKLNDDFAEEFGSYWSMVNSLVDLPPGATGKASVKYIRLHPTKKPVPVLAKDSSWLWSRDPVKGGKDQGESAFIVRTNAALSINPNAKWPPETLTELDLWLGWNDGALMGKIQEAIAKSKNTVAILAIRASNGLFLCRASIPVAYQTTELLKTRREKLSKTLTKIGSKISIERVNSAPADADYVFGRNLEGNSNLAGKRILLIGCGTIGSFLAQQLAQCGAGFRNGELTLVDPELLYPANLGRHLLGAPFLYENKANACAEFIKGQLPPLNIRPVANYAESVEIGPNHYDLVIDATGEEALSIALNHHAVNKRPRSPPHLFVWLEGNGAVAKSILTGDPDHACLKCLKPRLAKDPRHKTLKSAEDIVVERNAACGDGAYVPFPVSRSVGAAALACDHVLDWANGVHNDRFRSRTFDNAKAYNIADSSPKRSADCPACGKSSA</sequence>
<organism evidence="3">
    <name type="scientific">Rhizobium sp. ZPR3</name>
    <dbReference type="NCBI Taxonomy" id="3158967"/>
    <lineage>
        <taxon>Bacteria</taxon>
        <taxon>Pseudomonadati</taxon>
        <taxon>Pseudomonadota</taxon>
        <taxon>Alphaproteobacteria</taxon>
        <taxon>Hyphomicrobiales</taxon>
        <taxon>Rhizobiaceae</taxon>
        <taxon>Rhizobium/Agrobacterium group</taxon>
        <taxon>Rhizobium</taxon>
    </lineage>
</organism>
<keyword evidence="3" id="KW-0548">Nucleotidyltransferase</keyword>
<dbReference type="PANTHER" id="PTHR43267">
    <property type="entry name" value="TRNA THREONYLCARBAMOYLADENOSINE DEHYDRATASE"/>
    <property type="match status" value="1"/>
</dbReference>
<reference evidence="3" key="1">
    <citation type="submission" date="2024-06" db="EMBL/GenBank/DDBJ databases">
        <authorList>
            <person name="Li T."/>
            <person name="Gao R."/>
        </authorList>
    </citation>
    <scope>NUCLEOTIDE SEQUENCE</scope>
    <source>
        <strain evidence="3">ZPR3</strain>
        <plasmid evidence="3">unnamed2</plasmid>
    </source>
</reference>
<dbReference type="InterPro" id="IPR035985">
    <property type="entry name" value="Ubiquitin-activating_enz"/>
</dbReference>
<geneLocation type="plasmid" evidence="3">
    <name>unnamed2</name>
</geneLocation>
<dbReference type="PANTHER" id="PTHR43267:SF1">
    <property type="entry name" value="TRNA THREONYLCARBAMOYLADENOSINE DEHYDRATASE"/>
    <property type="match status" value="1"/>
</dbReference>
<proteinExistence type="predicted"/>
<dbReference type="InterPro" id="IPR032701">
    <property type="entry name" value="Prok-E2_B_dom"/>
</dbReference>
<dbReference type="Pfam" id="PF14461">
    <property type="entry name" value="Prok-E2_B"/>
    <property type="match status" value="1"/>
</dbReference>
<dbReference type="InterPro" id="IPR000594">
    <property type="entry name" value="ThiF_NAD_FAD-bd"/>
</dbReference>
<dbReference type="GO" id="GO:0008641">
    <property type="term" value="F:ubiquitin-like modifier activating enzyme activity"/>
    <property type="evidence" value="ECO:0007669"/>
    <property type="project" value="InterPro"/>
</dbReference>
<keyword evidence="3" id="KW-0808">Transferase</keyword>
<dbReference type="GO" id="GO:0016779">
    <property type="term" value="F:nucleotidyltransferase activity"/>
    <property type="evidence" value="ECO:0007669"/>
    <property type="project" value="UniProtKB-KW"/>
</dbReference>
<dbReference type="InterPro" id="IPR045886">
    <property type="entry name" value="ThiF/MoeB/HesA"/>
</dbReference>
<feature type="domain" description="THIF-type NAD/FAD binding fold" evidence="1">
    <location>
        <begin position="309"/>
        <end position="480"/>
    </location>
</feature>
<dbReference type="GO" id="GO:0061503">
    <property type="term" value="F:tRNA threonylcarbamoyladenosine dehydratase"/>
    <property type="evidence" value="ECO:0007669"/>
    <property type="project" value="TreeGrafter"/>
</dbReference>
<name>A0AAU7S4J2_9HYPH</name>
<dbReference type="Pfam" id="PF00899">
    <property type="entry name" value="ThiF"/>
    <property type="match status" value="1"/>
</dbReference>
<dbReference type="GO" id="GO:0061504">
    <property type="term" value="P:cyclic threonylcarbamoyladenosine biosynthetic process"/>
    <property type="evidence" value="ECO:0007669"/>
    <property type="project" value="TreeGrafter"/>
</dbReference>
<keyword evidence="3" id="KW-0614">Plasmid</keyword>
<dbReference type="SUPFAM" id="SSF69572">
    <property type="entry name" value="Activating enzymes of the ubiquitin-like proteins"/>
    <property type="match status" value="1"/>
</dbReference>
<gene>
    <name evidence="3" type="ORF">ABM479_29285</name>
</gene>
<evidence type="ECO:0000259" key="2">
    <source>
        <dbReference type="Pfam" id="PF14461"/>
    </source>
</evidence>
<evidence type="ECO:0000259" key="1">
    <source>
        <dbReference type="Pfam" id="PF00899"/>
    </source>
</evidence>
<dbReference type="RefSeq" id="WP_349962426.1">
    <property type="nucleotide sequence ID" value="NZ_CP157962.1"/>
</dbReference>
<dbReference type="Gene3D" id="3.40.50.720">
    <property type="entry name" value="NAD(P)-binding Rossmann-like Domain"/>
    <property type="match status" value="1"/>
</dbReference>